<organism evidence="8 9">
    <name type="scientific">Erythroxylum novogranatense</name>
    <dbReference type="NCBI Taxonomy" id="1862640"/>
    <lineage>
        <taxon>Eukaryota</taxon>
        <taxon>Viridiplantae</taxon>
        <taxon>Streptophyta</taxon>
        <taxon>Embryophyta</taxon>
        <taxon>Tracheophyta</taxon>
        <taxon>Spermatophyta</taxon>
        <taxon>Magnoliopsida</taxon>
        <taxon>eudicotyledons</taxon>
        <taxon>Gunneridae</taxon>
        <taxon>Pentapetalae</taxon>
        <taxon>rosids</taxon>
        <taxon>fabids</taxon>
        <taxon>Malpighiales</taxon>
        <taxon>Erythroxylaceae</taxon>
        <taxon>Erythroxylum</taxon>
    </lineage>
</organism>
<dbReference type="AlphaFoldDB" id="A0AAV8SNR1"/>
<dbReference type="Proteomes" id="UP001159364">
    <property type="component" value="Linkage Group LG10"/>
</dbReference>
<dbReference type="PROSITE" id="PS51847">
    <property type="entry name" value="SMP"/>
    <property type="match status" value="1"/>
</dbReference>
<name>A0AAV8SNR1_9ROSI</name>
<dbReference type="EMBL" id="JAIWQS010000010">
    <property type="protein sequence ID" value="KAJ8753698.1"/>
    <property type="molecule type" value="Genomic_DNA"/>
</dbReference>
<comment type="subcellular location">
    <subcellularLocation>
        <location evidence="1">Membrane</location>
    </subcellularLocation>
</comment>
<keyword evidence="5" id="KW-0472">Membrane</keyword>
<evidence type="ECO:0008006" key="10">
    <source>
        <dbReference type="Google" id="ProtNLM"/>
    </source>
</evidence>
<dbReference type="Pfam" id="PF00168">
    <property type="entry name" value="C2"/>
    <property type="match status" value="3"/>
</dbReference>
<gene>
    <name evidence="8" type="ORF">K2173_026374</name>
</gene>
<dbReference type="SMART" id="SM00239">
    <property type="entry name" value="C2"/>
    <property type="match status" value="3"/>
</dbReference>
<evidence type="ECO:0000256" key="1">
    <source>
        <dbReference type="ARBA" id="ARBA00004370"/>
    </source>
</evidence>
<keyword evidence="4" id="KW-0446">Lipid-binding</keyword>
<comment type="caution">
    <text evidence="8">The sequence shown here is derived from an EMBL/GenBank/DDBJ whole genome shotgun (WGS) entry which is preliminary data.</text>
</comment>
<dbReference type="GO" id="GO:0016020">
    <property type="term" value="C:membrane"/>
    <property type="evidence" value="ECO:0007669"/>
    <property type="project" value="UniProtKB-SubCell"/>
</dbReference>
<keyword evidence="9" id="KW-1185">Reference proteome</keyword>
<evidence type="ECO:0000256" key="4">
    <source>
        <dbReference type="ARBA" id="ARBA00023121"/>
    </source>
</evidence>
<evidence type="ECO:0000259" key="7">
    <source>
        <dbReference type="PROSITE" id="PS51847"/>
    </source>
</evidence>
<feature type="domain" description="C2" evidence="6">
    <location>
        <begin position="492"/>
        <end position="605"/>
    </location>
</feature>
<dbReference type="InterPro" id="IPR000008">
    <property type="entry name" value="C2_dom"/>
</dbReference>
<dbReference type="SUPFAM" id="SSF49562">
    <property type="entry name" value="C2 domain (Calcium/lipid-binding domain, CaLB)"/>
    <property type="match status" value="3"/>
</dbReference>
<evidence type="ECO:0000256" key="2">
    <source>
        <dbReference type="ARBA" id="ARBA00022448"/>
    </source>
</evidence>
<dbReference type="PANTHER" id="PTHR47264:SF3">
    <property type="entry name" value="SYNAPTOTAGMIN-5 ISOFORM X1"/>
    <property type="match status" value="1"/>
</dbReference>
<dbReference type="PROSITE" id="PS50004">
    <property type="entry name" value="C2"/>
    <property type="match status" value="2"/>
</dbReference>
<reference evidence="8 9" key="1">
    <citation type="submission" date="2021-09" db="EMBL/GenBank/DDBJ databases">
        <title>Genomic insights and catalytic innovation underlie evolution of tropane alkaloids biosynthesis.</title>
        <authorList>
            <person name="Wang Y.-J."/>
            <person name="Tian T."/>
            <person name="Huang J.-P."/>
            <person name="Huang S.-X."/>
        </authorList>
    </citation>
    <scope>NUCLEOTIDE SEQUENCE [LARGE SCALE GENOMIC DNA]</scope>
    <source>
        <strain evidence="8">KIB-2018</strain>
        <tissue evidence="8">Leaf</tissue>
    </source>
</reference>
<feature type="domain" description="C2" evidence="6">
    <location>
        <begin position="358"/>
        <end position="474"/>
    </location>
</feature>
<dbReference type="CDD" id="cd00030">
    <property type="entry name" value="C2"/>
    <property type="match status" value="3"/>
</dbReference>
<keyword evidence="3" id="KW-0445">Lipid transport</keyword>
<proteinExistence type="predicted"/>
<dbReference type="CDD" id="cd21669">
    <property type="entry name" value="SMP_SF"/>
    <property type="match status" value="1"/>
</dbReference>
<evidence type="ECO:0000256" key="3">
    <source>
        <dbReference type="ARBA" id="ARBA00023055"/>
    </source>
</evidence>
<feature type="domain" description="SMP-LTD" evidence="7">
    <location>
        <begin position="1"/>
        <end position="175"/>
    </location>
</feature>
<evidence type="ECO:0000259" key="6">
    <source>
        <dbReference type="PROSITE" id="PS50004"/>
    </source>
</evidence>
<keyword evidence="2" id="KW-0813">Transport</keyword>
<dbReference type="InterPro" id="IPR031468">
    <property type="entry name" value="SMP_LBD"/>
</dbReference>
<dbReference type="PANTHER" id="PTHR47264">
    <property type="entry name" value="OS01G0128800 PROTEIN"/>
    <property type="match status" value="1"/>
</dbReference>
<evidence type="ECO:0000313" key="9">
    <source>
        <dbReference type="Proteomes" id="UP001159364"/>
    </source>
</evidence>
<dbReference type="GO" id="GO:0008289">
    <property type="term" value="F:lipid binding"/>
    <property type="evidence" value="ECO:0007669"/>
    <property type="project" value="UniProtKB-KW"/>
</dbReference>
<sequence>MEVWLNYFNPKFSSRLSSMVEKRLRQHNSKLIERVELLEFSLGSCPPCLGLQGTSWSSSGEQPIMHLGFDWDTSDMRVMLLAKFAKPFRGTARIVINNFHIKGDLLLMPVLEGRAILYSFVSTPEVRIGLAFGSGGSQSLPETELPGVSSWLVKIATETLVKTMVEPRRRCFSLPVVDLWKKAAGGIVHVTVISASKLSGSHLKGSPSRKQFYLRAGSSEEHVDIEDLHTFVEVELGQLTRRTNIRPGSSPTYDSTFNMILHEDTGILRFQLYNCTPGSVKYDFVGSCEIKIKYVADDSSIFWAVGPDSGVIATRAEFCGKEVEMIVPFEGIGSGELRVKLVLKEWQFSDGKHSVNKIDASSQQSAYGSSNHQLRTGRKINLAVVEGWDLATKERSGRSDPYVKLQYRKVLHRTTTAHASNPTWSQKFEFDEIGGGECLMIKCYNEDFFGDDNIGSARVNMEGLVEGLMRDIWVPLEKANSGEVRLQIEAVRIDNSEVTKGSGAGSNNGWIELVVVEAKDLIAADVGGTSDPFVTVQYGNLKKRTKVVEKTLNPHWNQTLEFPDDGSPLELRVKDHNALLPTARIGDCVVEYQRLPPNHMFDKWIPLQGVTRGEIHIQITRKVPELEKRTSVDSEGSLTKSHGLSNQIKEMIYKLQSLVDDSDTEGVSASLSKLESLQDAQEDYMVQLETEKKLLLNKIREVGEEIMKSTPPMSRGFS</sequence>
<evidence type="ECO:0000256" key="5">
    <source>
        <dbReference type="ARBA" id="ARBA00023136"/>
    </source>
</evidence>
<evidence type="ECO:0000313" key="8">
    <source>
        <dbReference type="EMBL" id="KAJ8753698.1"/>
    </source>
</evidence>
<protein>
    <recommendedName>
        <fullName evidence="10">Plant synaptotagmin</fullName>
    </recommendedName>
</protein>
<dbReference type="InterPro" id="IPR035892">
    <property type="entry name" value="C2_domain_sf"/>
</dbReference>
<accession>A0AAV8SNR1</accession>
<dbReference type="GO" id="GO:0006869">
    <property type="term" value="P:lipid transport"/>
    <property type="evidence" value="ECO:0007669"/>
    <property type="project" value="UniProtKB-KW"/>
</dbReference>
<dbReference type="Gene3D" id="2.60.40.150">
    <property type="entry name" value="C2 domain"/>
    <property type="match status" value="3"/>
</dbReference>